<comment type="caution">
    <text evidence="2">The sequence shown here is derived from an EMBL/GenBank/DDBJ whole genome shotgun (WGS) entry which is preliminary data.</text>
</comment>
<evidence type="ECO:0000256" key="1">
    <source>
        <dbReference type="SAM" id="MobiDB-lite"/>
    </source>
</evidence>
<feature type="compositionally biased region" description="Basic and acidic residues" evidence="1">
    <location>
        <begin position="217"/>
        <end position="229"/>
    </location>
</feature>
<feature type="compositionally biased region" description="Low complexity" evidence="1">
    <location>
        <begin position="260"/>
        <end position="283"/>
    </location>
</feature>
<name>A0A9P6DQG1_9AGAM</name>
<proteinExistence type="predicted"/>
<protein>
    <submittedName>
        <fullName evidence="2">Uncharacterized protein</fullName>
    </submittedName>
</protein>
<feature type="compositionally biased region" description="Acidic residues" evidence="1">
    <location>
        <begin position="505"/>
        <end position="521"/>
    </location>
</feature>
<feature type="compositionally biased region" description="Polar residues" evidence="1">
    <location>
        <begin position="386"/>
        <end position="400"/>
    </location>
</feature>
<feature type="compositionally biased region" description="Polar residues" evidence="1">
    <location>
        <begin position="534"/>
        <end position="549"/>
    </location>
</feature>
<feature type="region of interest" description="Disordered" evidence="1">
    <location>
        <begin position="1"/>
        <end position="175"/>
    </location>
</feature>
<dbReference type="Proteomes" id="UP000886523">
    <property type="component" value="Unassembled WGS sequence"/>
</dbReference>
<feature type="compositionally biased region" description="Low complexity" evidence="1">
    <location>
        <begin position="693"/>
        <end position="704"/>
    </location>
</feature>
<feature type="compositionally biased region" description="Basic and acidic residues" evidence="1">
    <location>
        <begin position="770"/>
        <end position="796"/>
    </location>
</feature>
<evidence type="ECO:0000313" key="2">
    <source>
        <dbReference type="EMBL" id="KAF9511056.1"/>
    </source>
</evidence>
<feature type="region of interest" description="Disordered" evidence="1">
    <location>
        <begin position="433"/>
        <end position="796"/>
    </location>
</feature>
<evidence type="ECO:0000313" key="3">
    <source>
        <dbReference type="Proteomes" id="UP000886523"/>
    </source>
</evidence>
<feature type="region of interest" description="Disordered" evidence="1">
    <location>
        <begin position="187"/>
        <end position="400"/>
    </location>
</feature>
<dbReference type="EMBL" id="MU129006">
    <property type="protein sequence ID" value="KAF9511056.1"/>
    <property type="molecule type" value="Genomic_DNA"/>
</dbReference>
<feature type="compositionally biased region" description="Low complexity" evidence="1">
    <location>
        <begin position="13"/>
        <end position="29"/>
    </location>
</feature>
<feature type="compositionally biased region" description="Polar residues" evidence="1">
    <location>
        <begin position="343"/>
        <end position="356"/>
    </location>
</feature>
<accession>A0A9P6DQG1</accession>
<feature type="compositionally biased region" description="Low complexity" evidence="1">
    <location>
        <begin position="188"/>
        <end position="197"/>
    </location>
</feature>
<feature type="compositionally biased region" description="Polar residues" evidence="1">
    <location>
        <begin position="706"/>
        <end position="720"/>
    </location>
</feature>
<keyword evidence="3" id="KW-1185">Reference proteome</keyword>
<feature type="compositionally biased region" description="Low complexity" evidence="1">
    <location>
        <begin position="305"/>
        <end position="314"/>
    </location>
</feature>
<gene>
    <name evidence="2" type="ORF">BS47DRAFT_1383663</name>
</gene>
<reference evidence="2" key="1">
    <citation type="journal article" date="2020" name="Nat. Commun.">
        <title>Large-scale genome sequencing of mycorrhizal fungi provides insights into the early evolution of symbiotic traits.</title>
        <authorList>
            <person name="Miyauchi S."/>
            <person name="Kiss E."/>
            <person name="Kuo A."/>
            <person name="Drula E."/>
            <person name="Kohler A."/>
            <person name="Sanchez-Garcia M."/>
            <person name="Morin E."/>
            <person name="Andreopoulos B."/>
            <person name="Barry K.W."/>
            <person name="Bonito G."/>
            <person name="Buee M."/>
            <person name="Carver A."/>
            <person name="Chen C."/>
            <person name="Cichocki N."/>
            <person name="Clum A."/>
            <person name="Culley D."/>
            <person name="Crous P.W."/>
            <person name="Fauchery L."/>
            <person name="Girlanda M."/>
            <person name="Hayes R.D."/>
            <person name="Keri Z."/>
            <person name="LaButti K."/>
            <person name="Lipzen A."/>
            <person name="Lombard V."/>
            <person name="Magnuson J."/>
            <person name="Maillard F."/>
            <person name="Murat C."/>
            <person name="Nolan M."/>
            <person name="Ohm R.A."/>
            <person name="Pangilinan J."/>
            <person name="Pereira M.F."/>
            <person name="Perotto S."/>
            <person name="Peter M."/>
            <person name="Pfister S."/>
            <person name="Riley R."/>
            <person name="Sitrit Y."/>
            <person name="Stielow J.B."/>
            <person name="Szollosi G."/>
            <person name="Zifcakova L."/>
            <person name="Stursova M."/>
            <person name="Spatafora J.W."/>
            <person name="Tedersoo L."/>
            <person name="Vaario L.M."/>
            <person name="Yamada A."/>
            <person name="Yan M."/>
            <person name="Wang P."/>
            <person name="Xu J."/>
            <person name="Bruns T."/>
            <person name="Baldrian P."/>
            <person name="Vilgalys R."/>
            <person name="Dunand C."/>
            <person name="Henrissat B."/>
            <person name="Grigoriev I.V."/>
            <person name="Hibbett D."/>
            <person name="Nagy L.G."/>
            <person name="Martin F.M."/>
        </authorList>
    </citation>
    <scope>NUCLEOTIDE SEQUENCE</scope>
    <source>
        <strain evidence="2">UP504</strain>
    </source>
</reference>
<feature type="compositionally biased region" description="Polar residues" evidence="1">
    <location>
        <begin position="81"/>
        <end position="91"/>
    </location>
</feature>
<dbReference type="OrthoDB" id="2687738at2759"/>
<feature type="compositionally biased region" description="Low complexity" evidence="1">
    <location>
        <begin position="745"/>
        <end position="755"/>
    </location>
</feature>
<feature type="compositionally biased region" description="Polar residues" evidence="1">
    <location>
        <begin position="464"/>
        <end position="486"/>
    </location>
</feature>
<feature type="compositionally biased region" description="Basic and acidic residues" evidence="1">
    <location>
        <begin position="57"/>
        <end position="76"/>
    </location>
</feature>
<feature type="region of interest" description="Disordered" evidence="1">
    <location>
        <begin position="964"/>
        <end position="1012"/>
    </location>
</feature>
<organism evidence="2 3">
    <name type="scientific">Hydnum rufescens UP504</name>
    <dbReference type="NCBI Taxonomy" id="1448309"/>
    <lineage>
        <taxon>Eukaryota</taxon>
        <taxon>Fungi</taxon>
        <taxon>Dikarya</taxon>
        <taxon>Basidiomycota</taxon>
        <taxon>Agaricomycotina</taxon>
        <taxon>Agaricomycetes</taxon>
        <taxon>Cantharellales</taxon>
        <taxon>Hydnaceae</taxon>
        <taxon>Hydnum</taxon>
    </lineage>
</organism>
<feature type="compositionally biased region" description="Polar residues" evidence="1">
    <location>
        <begin position="653"/>
        <end position="681"/>
    </location>
</feature>
<feature type="compositionally biased region" description="Polar residues" evidence="1">
    <location>
        <begin position="364"/>
        <end position="379"/>
    </location>
</feature>
<feature type="compositionally biased region" description="Low complexity" evidence="1">
    <location>
        <begin position="148"/>
        <end position="159"/>
    </location>
</feature>
<sequence>MPLFGLFPKKSKQSATANQVSSVSSSYSPSDDHSSTSRSYKNYVLPDIASPTLSLDSDVHARRGQHSDRPQGRRNDPPVGQHSSARSNGTRSPKVPHDSSKLQPPPSRSAVFGGYAYGGNGQTSRSTLSLPEDALALRLGPPAPPQPTTLSRPRSSSTQEGWGGSEPSFKSSSSKSKIFGWMSFKPKSSTASLLPTSPSIPPLPHRKAPLTPPTTSPEKRSSSKDDDSFKVTSFRHVRPVSPGLSIPYANTARPKNSAKPSPSTLSSPNLSPSSTSSRSALNSFPASRSRHDSVDSDSSQKVTVAAFRQAQARRSSVNLVGSPIHDPSSPSRTEPIDTKPPSRINTPPQTRPSSSLVPDEFKSLFTSDWSIGTPTSSARTIKPGSARSSFATDVEDQSPTGTMTLARQDTITQRTASNGVGDILALRRKIHLLARPPPPVAKPSVPVSTRNSGKSEDLDFPSRPGSQTSGTLSAYKRSQASVSTPALPSAMKGGRSSRLSAASDTSDEDEEEDSDSDEEDLPLVKLVGPKRPGTSMSVISTATSRTNLASAPVPSPGTNSPSLRPKDPNGLLPPATVKPSQRSRAPLGDPSPPLRRDDELRSTPPTANQRSSVPAKPSAQRSSSTPVPSLPPPAGLSAPTGLNRPSHHDIALRSTSPNARQSANQRSSSVPVTISSDTTPATDLKRPTRDAVSGRSSAYAGRSSRINHSPPSSTGDSSNGKLPLTPRDGSEPSLGGGWYSHKSSRSVVGSSSNVSRLGHTKRPSVSFEIPSRDSKGISPSPEKDAEAQRRERRRSEAKAAIEFTTLQQRQAGWEAWQAQTRTSMFSNSNFGMQQLPPTPDASFLAAHQQAMLIAKQTYQMTIAQQALQAANDEWERSSNATAFGMQGSVYGNSAMMGPMNMGMGVGMGMGGLPMFPPAPASMYAGGGSTIVGSRPPSNWGTGSVYGASFGPAPNRRSAVAFPQHGTASDFAGPVAKGRPRTRTAPSNSVAPNALGRSGLHKSSAAPSSWRMP</sequence>
<dbReference type="AlphaFoldDB" id="A0A9P6DQG1"/>
<feature type="compositionally biased region" description="Polar residues" evidence="1">
    <location>
        <begin position="603"/>
        <end position="612"/>
    </location>
</feature>